<sequence>MKYYNLQDIDEMKRNGFEKKTIEEAYNICEQVSEVVATIESAFAGVTLGAGIGLMEAQVIDDYGDAAQRRAARENDEKYAWQSLSPMLLNKCHSSLSFFDAQGMRFHLPAFMILHLQGGFYFNIVFYLTEINDWAKEKFSLLNARQRSAVRDFLNYLVTTEEHRHEALPIADALLGYWCESRD</sequence>
<reference evidence="1 2" key="1">
    <citation type="journal article" date="2013" name="Genome Announc.">
        <title>Complete genome sequence of Simiduia agarivorans SA1(T), a marine bacterium able to degrade a variety of polysaccharides.</title>
        <authorList>
            <person name="Lin S.Y."/>
            <person name="Shieh W.Y."/>
            <person name="Chen J.S."/>
            <person name="Tang S.L."/>
        </authorList>
    </citation>
    <scope>NUCLEOTIDE SEQUENCE [LARGE SCALE GENOMIC DNA]</scope>
    <source>
        <strain evidence="2">DSM 21679 / JCM 13881 / BCRC 17597 / SA1</strain>
    </source>
</reference>
<dbReference type="STRING" id="1117647.M5M_18410"/>
<dbReference type="RefSeq" id="WP_015048961.1">
    <property type="nucleotide sequence ID" value="NC_018868.3"/>
</dbReference>
<dbReference type="InterPro" id="IPR046560">
    <property type="entry name" value="DUF6714"/>
</dbReference>
<name>K4KRA4_SIMAS</name>
<dbReference type="HOGENOM" id="CLU_123176_0_0_6"/>
<dbReference type="KEGG" id="saga:M5M_18410"/>
<dbReference type="EMBL" id="CP003746">
    <property type="protein sequence ID" value="AFV00811.1"/>
    <property type="molecule type" value="Genomic_DNA"/>
</dbReference>
<dbReference type="Pfam" id="PF20461">
    <property type="entry name" value="DUF6714"/>
    <property type="match status" value="1"/>
</dbReference>
<protein>
    <submittedName>
        <fullName evidence="1">Uncharacterized protein</fullName>
    </submittedName>
</protein>
<dbReference type="AlphaFoldDB" id="K4KRA4"/>
<evidence type="ECO:0000313" key="1">
    <source>
        <dbReference type="EMBL" id="AFV00811.1"/>
    </source>
</evidence>
<dbReference type="eggNOG" id="ENOG5031SJN">
    <property type="taxonomic scope" value="Bacteria"/>
</dbReference>
<organism evidence="1 2">
    <name type="scientific">Simiduia agarivorans (strain DSM 21679 / JCM 13881 / BCRC 17597 / SA1)</name>
    <dbReference type="NCBI Taxonomy" id="1117647"/>
    <lineage>
        <taxon>Bacteria</taxon>
        <taxon>Pseudomonadati</taxon>
        <taxon>Pseudomonadota</taxon>
        <taxon>Gammaproteobacteria</taxon>
        <taxon>Cellvibrionales</taxon>
        <taxon>Cellvibrionaceae</taxon>
        <taxon>Simiduia</taxon>
    </lineage>
</organism>
<gene>
    <name evidence="1" type="ordered locus">M5M_18410</name>
</gene>
<dbReference type="Proteomes" id="UP000000466">
    <property type="component" value="Chromosome"/>
</dbReference>
<evidence type="ECO:0000313" key="2">
    <source>
        <dbReference type="Proteomes" id="UP000000466"/>
    </source>
</evidence>
<accession>K4KRA4</accession>
<keyword evidence="2" id="KW-1185">Reference proteome</keyword>
<dbReference type="OrthoDB" id="197790at2"/>
<proteinExistence type="predicted"/>